<evidence type="ECO:0000259" key="25">
    <source>
        <dbReference type="Pfam" id="PF08245"/>
    </source>
</evidence>
<dbReference type="InterPro" id="IPR013221">
    <property type="entry name" value="Mur_ligase_cen"/>
</dbReference>
<keyword evidence="27" id="KW-1185">Reference proteome</keyword>
<protein>
    <recommendedName>
        <fullName evidence="9">Dihydrofolate synthase/folylpolyglutamate synthase</fullName>
        <ecNumber evidence="7">6.3.2.12</ecNumber>
        <ecNumber evidence="8">6.3.2.17</ecNumber>
    </recommendedName>
    <alternativeName>
        <fullName evidence="18">Folylpoly-gamma-glutamate synthetase-dihydrofolate synthetase</fullName>
    </alternativeName>
    <alternativeName>
        <fullName evidence="16">Folylpolyglutamate synthetase</fullName>
    </alternativeName>
    <alternativeName>
        <fullName evidence="17">Tetrahydrofolylpolyglutamate synthase</fullName>
    </alternativeName>
</protein>
<gene>
    <name evidence="26" type="ORF">Dace_0557</name>
</gene>
<evidence type="ECO:0000256" key="21">
    <source>
        <dbReference type="ARBA" id="ARBA00049035"/>
    </source>
</evidence>
<comment type="pathway">
    <text evidence="4">Cofactor biosynthesis; tetrahydrofolylpolyglutamate biosynthesis.</text>
</comment>
<evidence type="ECO:0000256" key="14">
    <source>
        <dbReference type="ARBA" id="ARBA00022842"/>
    </source>
</evidence>
<evidence type="ECO:0000256" key="5">
    <source>
        <dbReference type="ARBA" id="ARBA00008276"/>
    </source>
</evidence>
<comment type="caution">
    <text evidence="26">The sequence shown here is derived from an EMBL/GenBank/DDBJ whole genome shotgun (WGS) entry which is preliminary data.</text>
</comment>
<comment type="pathway">
    <text evidence="3">Cofactor biosynthesis; tetrahydrofolate biosynthesis; 7,8-dihydrofolate from 2-amino-4-hydroxy-6-hydroxymethyl-7,8-dihydropteridine diphosphate and 4-aminobenzoate: step 2/2.</text>
</comment>
<evidence type="ECO:0000256" key="18">
    <source>
        <dbReference type="ARBA" id="ARBA00032510"/>
    </source>
</evidence>
<keyword evidence="13 23" id="KW-0067">ATP-binding</keyword>
<evidence type="ECO:0000256" key="2">
    <source>
        <dbReference type="ARBA" id="ARBA00002714"/>
    </source>
</evidence>
<comment type="catalytic activity">
    <reaction evidence="20">
        <text>10-formyltetrahydrofolyl-(gamma-L-Glu)(n) + L-glutamate + ATP = 10-formyltetrahydrofolyl-(gamma-L-Glu)(n+1) + ADP + phosphate + H(+)</text>
        <dbReference type="Rhea" id="RHEA:51904"/>
        <dbReference type="Rhea" id="RHEA-COMP:13088"/>
        <dbReference type="Rhea" id="RHEA-COMP:14300"/>
        <dbReference type="ChEBI" id="CHEBI:15378"/>
        <dbReference type="ChEBI" id="CHEBI:29985"/>
        <dbReference type="ChEBI" id="CHEBI:30616"/>
        <dbReference type="ChEBI" id="CHEBI:43474"/>
        <dbReference type="ChEBI" id="CHEBI:134413"/>
        <dbReference type="ChEBI" id="CHEBI:456216"/>
        <dbReference type="EC" id="6.3.2.17"/>
    </reaction>
</comment>
<dbReference type="EC" id="6.3.2.17" evidence="8"/>
<evidence type="ECO:0000256" key="22">
    <source>
        <dbReference type="ARBA" id="ARBA00049161"/>
    </source>
</evidence>
<evidence type="ECO:0000256" key="13">
    <source>
        <dbReference type="ARBA" id="ARBA00022840"/>
    </source>
</evidence>
<evidence type="ECO:0000256" key="6">
    <source>
        <dbReference type="ARBA" id="ARBA00011245"/>
    </source>
</evidence>
<dbReference type="SUPFAM" id="SSF53244">
    <property type="entry name" value="MurD-like peptide ligases, peptide-binding domain"/>
    <property type="match status" value="1"/>
</dbReference>
<comment type="cofactor">
    <cofactor evidence="1">
        <name>Mg(2+)</name>
        <dbReference type="ChEBI" id="CHEBI:18420"/>
    </cofactor>
</comment>
<dbReference type="PANTHER" id="PTHR11136">
    <property type="entry name" value="FOLYLPOLYGLUTAMATE SYNTHASE-RELATED"/>
    <property type="match status" value="1"/>
</dbReference>
<sequence>MNTPDAALEFLYGLQMFGIKLGLENIQTLVDSVGQPQRNYGIVHVAGTNGKGSVCAFLGRIYRQAGYQVGVYTSPHLHRFNERIRVNGQPIDDHDLVALVDELRQKNSEVPATFFEFTTALALLYFARQNVDLVILEVGMGGRLDATNVVAPLVSVITPVSDDHGDYLGGSLAEIAAEKGGIIKPGVPVVIGPQDKAAMAVLSARAKEMAAPCLCFGRDFSVEKTTSGCRVTTGALCWSELQPSLPGRHQYDNLAVALMVVTHLAEQGWQVTQQVVREAVADTRWPGRLEWVGERILLDGAHNASGAHALADYLRGCNVQRIHWVAGFKADKDMEAVVSSLLPFVVQAYCVEPPTEQAYPRENVVVHLQQHGCEASAWDSPTVALEAALQQCGDHDLVVVAGSLFLVAACRDWLISTCNLEEMDEANCDG</sequence>
<dbReference type="UniPathway" id="UPA00077">
    <property type="reaction ID" value="UER00157"/>
</dbReference>
<evidence type="ECO:0000256" key="4">
    <source>
        <dbReference type="ARBA" id="ARBA00005150"/>
    </source>
</evidence>
<dbReference type="PANTHER" id="PTHR11136:SF0">
    <property type="entry name" value="DIHYDROFOLATE SYNTHETASE-RELATED"/>
    <property type="match status" value="1"/>
</dbReference>
<evidence type="ECO:0000256" key="11">
    <source>
        <dbReference type="ARBA" id="ARBA00022723"/>
    </source>
</evidence>
<dbReference type="GO" id="GO:0046656">
    <property type="term" value="P:folic acid biosynthetic process"/>
    <property type="evidence" value="ECO:0007669"/>
    <property type="project" value="UniProtKB-KW"/>
</dbReference>
<feature type="domain" description="Mur ligase central" evidence="25">
    <location>
        <begin position="45"/>
        <end position="260"/>
    </location>
</feature>
<dbReference type="NCBIfam" id="TIGR01499">
    <property type="entry name" value="folC"/>
    <property type="match status" value="1"/>
</dbReference>
<dbReference type="GO" id="GO:0008841">
    <property type="term" value="F:dihydrofolate synthase activity"/>
    <property type="evidence" value="ECO:0007669"/>
    <property type="project" value="UniProtKB-EC"/>
</dbReference>
<reference evidence="26" key="2">
    <citation type="submission" date="2006-05" db="EMBL/GenBank/DDBJ databases">
        <title>Sequencing of the draft genome and assembly of Desulfuromonas acetoxidans DSM 684.</title>
        <authorList>
            <consortium name="US DOE Joint Genome Institute (JGI-PGF)"/>
            <person name="Copeland A."/>
            <person name="Lucas S."/>
            <person name="Lapidus A."/>
            <person name="Barry K."/>
            <person name="Detter J.C."/>
            <person name="Glavina del Rio T."/>
            <person name="Hammon N."/>
            <person name="Israni S."/>
            <person name="Dalin E."/>
            <person name="Tice H."/>
            <person name="Bruce D."/>
            <person name="Pitluck S."/>
            <person name="Richardson P."/>
        </authorList>
    </citation>
    <scope>NUCLEOTIDE SEQUENCE [LARGE SCALE GENOMIC DNA]</scope>
    <source>
        <strain evidence="26">DSM 684</strain>
    </source>
</reference>
<dbReference type="Pfam" id="PF02875">
    <property type="entry name" value="Mur_ligase_C"/>
    <property type="match status" value="1"/>
</dbReference>
<evidence type="ECO:0000256" key="10">
    <source>
        <dbReference type="ARBA" id="ARBA00022598"/>
    </source>
</evidence>
<dbReference type="Proteomes" id="UP000005695">
    <property type="component" value="Unassembled WGS sequence"/>
</dbReference>
<evidence type="ECO:0000256" key="12">
    <source>
        <dbReference type="ARBA" id="ARBA00022741"/>
    </source>
</evidence>
<accession>Q1JY09</accession>
<dbReference type="GO" id="GO:0004326">
    <property type="term" value="F:tetrahydrofolylpolyglutamate synthase activity"/>
    <property type="evidence" value="ECO:0007669"/>
    <property type="project" value="UniProtKB-EC"/>
</dbReference>
<keyword evidence="10 23" id="KW-0436">Ligase</keyword>
<name>Q1JY09_DESA6</name>
<keyword evidence="11" id="KW-0479">Metal-binding</keyword>
<dbReference type="GO" id="GO:0046872">
    <property type="term" value="F:metal ion binding"/>
    <property type="evidence" value="ECO:0007669"/>
    <property type="project" value="UniProtKB-KW"/>
</dbReference>
<dbReference type="OrthoDB" id="9809356at2"/>
<evidence type="ECO:0000256" key="9">
    <source>
        <dbReference type="ARBA" id="ARBA00019357"/>
    </source>
</evidence>
<comment type="catalytic activity">
    <reaction evidence="19">
        <text>(6S)-5,6,7,8-tetrahydrofolyl-(gamma-L-Glu)(n) + L-glutamate + ATP = (6S)-5,6,7,8-tetrahydrofolyl-(gamma-L-Glu)(n+1) + ADP + phosphate + H(+)</text>
        <dbReference type="Rhea" id="RHEA:10580"/>
        <dbReference type="Rhea" id="RHEA-COMP:14738"/>
        <dbReference type="Rhea" id="RHEA-COMP:14740"/>
        <dbReference type="ChEBI" id="CHEBI:15378"/>
        <dbReference type="ChEBI" id="CHEBI:29985"/>
        <dbReference type="ChEBI" id="CHEBI:30616"/>
        <dbReference type="ChEBI" id="CHEBI:43474"/>
        <dbReference type="ChEBI" id="CHEBI:141005"/>
        <dbReference type="ChEBI" id="CHEBI:456216"/>
        <dbReference type="EC" id="6.3.2.17"/>
    </reaction>
</comment>
<proteinExistence type="inferred from homology"/>
<dbReference type="AlphaFoldDB" id="Q1JY09"/>
<evidence type="ECO:0000256" key="16">
    <source>
        <dbReference type="ARBA" id="ARBA00030048"/>
    </source>
</evidence>
<evidence type="ECO:0000256" key="19">
    <source>
        <dbReference type="ARBA" id="ARBA00047493"/>
    </source>
</evidence>
<dbReference type="EC" id="6.3.2.12" evidence="7"/>
<evidence type="ECO:0000313" key="27">
    <source>
        <dbReference type="Proteomes" id="UP000005695"/>
    </source>
</evidence>
<evidence type="ECO:0000256" key="15">
    <source>
        <dbReference type="ARBA" id="ARBA00022909"/>
    </source>
</evidence>
<comment type="similarity">
    <text evidence="5 23">Belongs to the folylpolyglutamate synthase family.</text>
</comment>
<comment type="catalytic activity">
    <reaction evidence="22">
        <text>7,8-dihydropteroate + L-glutamate + ATP = 7,8-dihydrofolate + ADP + phosphate + H(+)</text>
        <dbReference type="Rhea" id="RHEA:23584"/>
        <dbReference type="ChEBI" id="CHEBI:15378"/>
        <dbReference type="ChEBI" id="CHEBI:17839"/>
        <dbReference type="ChEBI" id="CHEBI:29985"/>
        <dbReference type="ChEBI" id="CHEBI:30616"/>
        <dbReference type="ChEBI" id="CHEBI:43474"/>
        <dbReference type="ChEBI" id="CHEBI:57451"/>
        <dbReference type="ChEBI" id="CHEBI:456216"/>
        <dbReference type="EC" id="6.3.2.12"/>
    </reaction>
</comment>
<dbReference type="InterPro" id="IPR004101">
    <property type="entry name" value="Mur_ligase_C"/>
</dbReference>
<evidence type="ECO:0000256" key="8">
    <source>
        <dbReference type="ARBA" id="ARBA00013025"/>
    </source>
</evidence>
<evidence type="ECO:0000259" key="24">
    <source>
        <dbReference type="Pfam" id="PF02875"/>
    </source>
</evidence>
<keyword evidence="14" id="KW-0460">Magnesium</keyword>
<dbReference type="InterPro" id="IPR036565">
    <property type="entry name" value="Mur-like_cat_sf"/>
</dbReference>
<dbReference type="GO" id="GO:0005737">
    <property type="term" value="C:cytoplasm"/>
    <property type="evidence" value="ECO:0007669"/>
    <property type="project" value="TreeGrafter"/>
</dbReference>
<dbReference type="Pfam" id="PF08245">
    <property type="entry name" value="Mur_ligase_M"/>
    <property type="match status" value="1"/>
</dbReference>
<dbReference type="EMBL" id="AAEW02000013">
    <property type="protein sequence ID" value="EAT15187.1"/>
    <property type="molecule type" value="Genomic_DNA"/>
</dbReference>
<dbReference type="FunFam" id="3.40.1190.10:FF:000004">
    <property type="entry name" value="Dihydrofolate synthase/folylpolyglutamate synthase"/>
    <property type="match status" value="1"/>
</dbReference>
<evidence type="ECO:0000256" key="17">
    <source>
        <dbReference type="ARBA" id="ARBA00030592"/>
    </source>
</evidence>
<evidence type="ECO:0000313" key="26">
    <source>
        <dbReference type="EMBL" id="EAT15187.1"/>
    </source>
</evidence>
<organism evidence="26 27">
    <name type="scientific">Desulfuromonas acetoxidans (strain DSM 684 / 11070)</name>
    <dbReference type="NCBI Taxonomy" id="281689"/>
    <lineage>
        <taxon>Bacteria</taxon>
        <taxon>Pseudomonadati</taxon>
        <taxon>Thermodesulfobacteriota</taxon>
        <taxon>Desulfuromonadia</taxon>
        <taxon>Desulfuromonadales</taxon>
        <taxon>Desulfuromonadaceae</taxon>
        <taxon>Desulfuromonas</taxon>
    </lineage>
</organism>
<evidence type="ECO:0000256" key="3">
    <source>
        <dbReference type="ARBA" id="ARBA00004799"/>
    </source>
</evidence>
<comment type="function">
    <text evidence="2">Functions in two distinct reactions of the de novo folate biosynthetic pathway. Catalyzes the addition of a glutamate residue to dihydropteroate (7,8-dihydropteroate or H2Pte) to form dihydrofolate (7,8-dihydrofolate monoglutamate or H2Pte-Glu). Also catalyzes successive additions of L-glutamate to tetrahydrofolate or 10-formyltetrahydrofolate or 5,10-methylenetetrahydrofolate, leading to folylpolyglutamate derivatives.</text>
</comment>
<dbReference type="InterPro" id="IPR018109">
    <property type="entry name" value="Folylpolyglutamate_synth_CS"/>
</dbReference>
<evidence type="ECO:0000256" key="20">
    <source>
        <dbReference type="ARBA" id="ARBA00047808"/>
    </source>
</evidence>
<comment type="catalytic activity">
    <reaction evidence="21">
        <text>(6R)-5,10-methylenetetrahydrofolyl-(gamma-L-Glu)(n) + L-glutamate + ATP = (6R)-5,10-methylenetetrahydrofolyl-(gamma-L-Glu)(n+1) + ADP + phosphate + H(+)</text>
        <dbReference type="Rhea" id="RHEA:51912"/>
        <dbReference type="Rhea" id="RHEA-COMP:13257"/>
        <dbReference type="Rhea" id="RHEA-COMP:13258"/>
        <dbReference type="ChEBI" id="CHEBI:15378"/>
        <dbReference type="ChEBI" id="CHEBI:29985"/>
        <dbReference type="ChEBI" id="CHEBI:30616"/>
        <dbReference type="ChEBI" id="CHEBI:43474"/>
        <dbReference type="ChEBI" id="CHEBI:136572"/>
        <dbReference type="ChEBI" id="CHEBI:456216"/>
        <dbReference type="EC" id="6.3.2.17"/>
    </reaction>
</comment>
<evidence type="ECO:0000256" key="1">
    <source>
        <dbReference type="ARBA" id="ARBA00001946"/>
    </source>
</evidence>
<feature type="domain" description="Mur ligase C-terminal" evidence="24">
    <location>
        <begin position="287"/>
        <end position="403"/>
    </location>
</feature>
<keyword evidence="15" id="KW-0289">Folate biosynthesis</keyword>
<keyword evidence="12 23" id="KW-0547">Nucleotide-binding</keyword>
<evidence type="ECO:0000256" key="7">
    <source>
        <dbReference type="ARBA" id="ARBA00013023"/>
    </source>
</evidence>
<dbReference type="RefSeq" id="WP_006001472.1">
    <property type="nucleotide sequence ID" value="NZ_AAEW02000013.1"/>
</dbReference>
<dbReference type="GO" id="GO:0005524">
    <property type="term" value="F:ATP binding"/>
    <property type="evidence" value="ECO:0007669"/>
    <property type="project" value="UniProtKB-KW"/>
</dbReference>
<dbReference type="PROSITE" id="PS01012">
    <property type="entry name" value="FOLYLPOLYGLU_SYNT_2"/>
    <property type="match status" value="1"/>
</dbReference>
<dbReference type="InterPro" id="IPR001645">
    <property type="entry name" value="Folylpolyglutamate_synth"/>
</dbReference>
<dbReference type="Gene3D" id="3.90.190.20">
    <property type="entry name" value="Mur ligase, C-terminal domain"/>
    <property type="match status" value="1"/>
</dbReference>
<dbReference type="PIRSF" id="PIRSF001563">
    <property type="entry name" value="Folylpolyglu_synth"/>
    <property type="match status" value="1"/>
</dbReference>
<dbReference type="InterPro" id="IPR036615">
    <property type="entry name" value="Mur_ligase_C_dom_sf"/>
</dbReference>
<evidence type="ECO:0000256" key="23">
    <source>
        <dbReference type="PIRNR" id="PIRNR001563"/>
    </source>
</evidence>
<dbReference type="SUPFAM" id="SSF53623">
    <property type="entry name" value="MurD-like peptide ligases, catalytic domain"/>
    <property type="match status" value="1"/>
</dbReference>
<reference evidence="26" key="1">
    <citation type="submission" date="2006-05" db="EMBL/GenBank/DDBJ databases">
        <title>Annotation of the draft genome assembly of Desulfuromonas acetoxidans DSM 684.</title>
        <authorList>
            <consortium name="US DOE Joint Genome Institute (JGI-ORNL)"/>
            <person name="Larimer F."/>
            <person name="Land M."/>
            <person name="Hauser L."/>
        </authorList>
    </citation>
    <scope>NUCLEOTIDE SEQUENCE [LARGE SCALE GENOMIC DNA]</scope>
    <source>
        <strain evidence="26">DSM 684</strain>
    </source>
</reference>
<comment type="subunit">
    <text evidence="6">Monomer.</text>
</comment>
<dbReference type="GO" id="GO:0046654">
    <property type="term" value="P:tetrahydrofolate biosynthetic process"/>
    <property type="evidence" value="ECO:0007669"/>
    <property type="project" value="UniProtKB-UniPathway"/>
</dbReference>
<dbReference type="Gene3D" id="3.40.1190.10">
    <property type="entry name" value="Mur-like, catalytic domain"/>
    <property type="match status" value="1"/>
</dbReference>